<name>A0ABX9SW38_SPHMI</name>
<protein>
    <submittedName>
        <fullName evidence="1">Uncharacterized protein</fullName>
    </submittedName>
</protein>
<organism evidence="1 2">
    <name type="scientific">Sphingosinicella microcystinivorans</name>
    <dbReference type="NCBI Taxonomy" id="335406"/>
    <lineage>
        <taxon>Bacteria</taxon>
        <taxon>Pseudomonadati</taxon>
        <taxon>Pseudomonadota</taxon>
        <taxon>Alphaproteobacteria</taxon>
        <taxon>Sphingomonadales</taxon>
        <taxon>Sphingosinicellaceae</taxon>
        <taxon>Sphingosinicella</taxon>
    </lineage>
</organism>
<evidence type="ECO:0000313" key="1">
    <source>
        <dbReference type="EMBL" id="RKS86498.1"/>
    </source>
</evidence>
<dbReference type="RefSeq" id="WP_126494859.1">
    <property type="nucleotide sequence ID" value="NZ_AP018711.1"/>
</dbReference>
<gene>
    <name evidence="1" type="ORF">DFR51_3205</name>
</gene>
<accession>A0ABX9SW38</accession>
<keyword evidence="2" id="KW-1185">Reference proteome</keyword>
<dbReference type="EMBL" id="RBWX01000010">
    <property type="protein sequence ID" value="RKS86498.1"/>
    <property type="molecule type" value="Genomic_DNA"/>
</dbReference>
<comment type="caution">
    <text evidence="1">The sequence shown here is derived from an EMBL/GenBank/DDBJ whole genome shotgun (WGS) entry which is preliminary data.</text>
</comment>
<dbReference type="Proteomes" id="UP000276029">
    <property type="component" value="Unassembled WGS sequence"/>
</dbReference>
<evidence type="ECO:0000313" key="2">
    <source>
        <dbReference type="Proteomes" id="UP000276029"/>
    </source>
</evidence>
<sequence>MTKATPTTRRCTRCKVEKPLDAFAGDRSRPLGKMYICRVCDGQRHAQRWHLQFWTPERLAERERHIAEVDARLRALGVEPPPRLAAA</sequence>
<proteinExistence type="predicted"/>
<reference evidence="1 2" key="1">
    <citation type="submission" date="2018-10" db="EMBL/GenBank/DDBJ databases">
        <title>Genomic Encyclopedia of Type Strains, Phase IV (KMG-IV): sequencing the most valuable type-strain genomes for metagenomic binning, comparative biology and taxonomic classification.</title>
        <authorList>
            <person name="Goeker M."/>
        </authorList>
    </citation>
    <scope>NUCLEOTIDE SEQUENCE [LARGE SCALE GENOMIC DNA]</scope>
    <source>
        <strain evidence="1 2">DSM 19791</strain>
    </source>
</reference>